<dbReference type="RefSeq" id="WP_136415206.1">
    <property type="nucleotide sequence ID" value="NZ_CAXHQF010000003.1"/>
</dbReference>
<dbReference type="Proteomes" id="UP000297149">
    <property type="component" value="Chromosome"/>
</dbReference>
<dbReference type="KEGG" id="ddb:E7747_07800"/>
<gene>
    <name evidence="2" type="ORF">E7747_07800</name>
</gene>
<evidence type="ECO:0000313" key="3">
    <source>
        <dbReference type="Proteomes" id="UP000297149"/>
    </source>
</evidence>
<evidence type="ECO:0000313" key="2">
    <source>
        <dbReference type="EMBL" id="QCD42185.1"/>
    </source>
</evidence>
<organism evidence="2 3">
    <name type="scientific">Duncaniella dubosii</name>
    <dbReference type="NCBI Taxonomy" id="2518971"/>
    <lineage>
        <taxon>Bacteria</taxon>
        <taxon>Pseudomonadati</taxon>
        <taxon>Bacteroidota</taxon>
        <taxon>Bacteroidia</taxon>
        <taxon>Bacteroidales</taxon>
        <taxon>Muribaculaceae</taxon>
        <taxon>Duncaniella</taxon>
    </lineage>
</organism>
<reference evidence="3" key="1">
    <citation type="submission" date="2019-02" db="EMBL/GenBank/DDBJ databases">
        <title>Isolation and identification of novel species under the genus Muribaculum.</title>
        <authorList>
            <person name="Miyake S."/>
            <person name="Ding Y."/>
            <person name="Low A."/>
            <person name="Soh M."/>
            <person name="Seedorf H."/>
        </authorList>
    </citation>
    <scope>NUCLEOTIDE SEQUENCE [LARGE SCALE GENOMIC DNA]</scope>
    <source>
        <strain evidence="3">H5</strain>
    </source>
</reference>
<proteinExistence type="predicted"/>
<dbReference type="AlphaFoldDB" id="A0A4P7W465"/>
<dbReference type="EMBL" id="CP039396">
    <property type="protein sequence ID" value="QCD42185.1"/>
    <property type="molecule type" value="Genomic_DNA"/>
</dbReference>
<feature type="region of interest" description="Disordered" evidence="1">
    <location>
        <begin position="1"/>
        <end position="23"/>
    </location>
</feature>
<keyword evidence="3" id="KW-1185">Reference proteome</keyword>
<protein>
    <submittedName>
        <fullName evidence="2">Uncharacterized protein</fullName>
    </submittedName>
</protein>
<accession>A0A4P7W465</accession>
<sequence length="72" mass="8271">MSRTTPMPDITIGKRTHYTESGEPDYGQYEIEVTSHIECNGIITLDYAGDLFRLRNAIDSYITENKLQNPYL</sequence>
<evidence type="ECO:0000256" key="1">
    <source>
        <dbReference type="SAM" id="MobiDB-lite"/>
    </source>
</evidence>
<name>A0A4P7W465_9BACT</name>